<dbReference type="AlphaFoldDB" id="A0AAD8QDV6"/>
<evidence type="ECO:0000313" key="4">
    <source>
        <dbReference type="Proteomes" id="UP001231189"/>
    </source>
</evidence>
<reference evidence="3" key="1">
    <citation type="submission" date="2023-07" db="EMBL/GenBank/DDBJ databases">
        <title>A chromosome-level genome assembly of Lolium multiflorum.</title>
        <authorList>
            <person name="Chen Y."/>
            <person name="Copetti D."/>
            <person name="Kolliker R."/>
            <person name="Studer B."/>
        </authorList>
    </citation>
    <scope>NUCLEOTIDE SEQUENCE</scope>
    <source>
        <strain evidence="3">02402/16</strain>
        <tissue evidence="3">Leaf</tissue>
    </source>
</reference>
<proteinExistence type="predicted"/>
<sequence length="257" mass="28951">MKKAAELLKKKDEEIDINYVRTLVASAMQQQSKADTSRRLECNPDHCLSTAQKDAPEDQHRDDESRTGSTERRRKTREHPNPILVPSKTPPSDPKKGKDAMYAGRNKYRNPSPPPNGCHLPTYDAAVPEGPNWRNVHAYVDDIAVMTRKGSNLISDLTETFENLRRSRLRVALLLKFGFQGLVRGKNDLVVEFFMLGSCARCGSRGRLAGYLFLFLLFVVWNLLRRVAADRDTKNGSRRKVMAGSPEQVVRPGVCAD</sequence>
<protein>
    <submittedName>
        <fullName evidence="3">Uncharacterized protein</fullName>
    </submittedName>
</protein>
<comment type="caution">
    <text evidence="3">The sequence shown here is derived from an EMBL/GenBank/DDBJ whole genome shotgun (WGS) entry which is preliminary data.</text>
</comment>
<evidence type="ECO:0000313" key="3">
    <source>
        <dbReference type="EMBL" id="KAK1600841.1"/>
    </source>
</evidence>
<feature type="compositionally biased region" description="Basic and acidic residues" evidence="1">
    <location>
        <begin position="35"/>
        <end position="44"/>
    </location>
</feature>
<keyword evidence="4" id="KW-1185">Reference proteome</keyword>
<gene>
    <name evidence="3" type="ORF">QYE76_007549</name>
</gene>
<name>A0AAD8QDV6_LOLMU</name>
<organism evidence="3 4">
    <name type="scientific">Lolium multiflorum</name>
    <name type="common">Italian ryegrass</name>
    <name type="synonym">Lolium perenne subsp. multiflorum</name>
    <dbReference type="NCBI Taxonomy" id="4521"/>
    <lineage>
        <taxon>Eukaryota</taxon>
        <taxon>Viridiplantae</taxon>
        <taxon>Streptophyta</taxon>
        <taxon>Embryophyta</taxon>
        <taxon>Tracheophyta</taxon>
        <taxon>Spermatophyta</taxon>
        <taxon>Magnoliopsida</taxon>
        <taxon>Liliopsida</taxon>
        <taxon>Poales</taxon>
        <taxon>Poaceae</taxon>
        <taxon>BOP clade</taxon>
        <taxon>Pooideae</taxon>
        <taxon>Poodae</taxon>
        <taxon>Poeae</taxon>
        <taxon>Poeae Chloroplast Group 2 (Poeae type)</taxon>
        <taxon>Loliodinae</taxon>
        <taxon>Loliinae</taxon>
        <taxon>Lolium</taxon>
    </lineage>
</organism>
<feature type="transmembrane region" description="Helical" evidence="2">
    <location>
        <begin position="208"/>
        <end position="224"/>
    </location>
</feature>
<feature type="region of interest" description="Disordered" evidence="1">
    <location>
        <begin position="28"/>
        <end position="117"/>
    </location>
</feature>
<keyword evidence="2" id="KW-1133">Transmembrane helix</keyword>
<dbReference type="EMBL" id="JAUUTY010000551">
    <property type="protein sequence ID" value="KAK1600841.1"/>
    <property type="molecule type" value="Genomic_DNA"/>
</dbReference>
<evidence type="ECO:0000256" key="1">
    <source>
        <dbReference type="SAM" id="MobiDB-lite"/>
    </source>
</evidence>
<keyword evidence="2" id="KW-0472">Membrane</keyword>
<feature type="compositionally biased region" description="Basic and acidic residues" evidence="1">
    <location>
        <begin position="54"/>
        <end position="71"/>
    </location>
</feature>
<keyword evidence="2" id="KW-0812">Transmembrane</keyword>
<accession>A0AAD8QDV6</accession>
<dbReference type="Proteomes" id="UP001231189">
    <property type="component" value="Unassembled WGS sequence"/>
</dbReference>
<evidence type="ECO:0000256" key="2">
    <source>
        <dbReference type="SAM" id="Phobius"/>
    </source>
</evidence>